<dbReference type="EMBL" id="JACDUJ010000001">
    <property type="protein sequence ID" value="MBA2845981.1"/>
    <property type="molecule type" value="Genomic_DNA"/>
</dbReference>
<evidence type="ECO:0000313" key="1">
    <source>
        <dbReference type="EMBL" id="MBA2845981.1"/>
    </source>
</evidence>
<accession>A0A7J9NR69</accession>
<organism evidence="1 2">
    <name type="scientific">Methanococcus maripaludis</name>
    <name type="common">Methanococcus deltae</name>
    <dbReference type="NCBI Taxonomy" id="39152"/>
    <lineage>
        <taxon>Archaea</taxon>
        <taxon>Methanobacteriati</taxon>
        <taxon>Methanobacteriota</taxon>
        <taxon>Methanomada group</taxon>
        <taxon>Methanococci</taxon>
        <taxon>Methanococcales</taxon>
        <taxon>Methanococcaceae</taxon>
        <taxon>Methanococcus</taxon>
    </lineage>
</organism>
<gene>
    <name evidence="1" type="ORF">HNP88_000165</name>
</gene>
<reference evidence="1 2" key="1">
    <citation type="submission" date="2020-07" db="EMBL/GenBank/DDBJ databases">
        <title>Genomic Encyclopedia of Type Strains, Phase IV (KMG-V): Genome sequencing to study the core and pangenomes of soil and plant-associated prokaryotes.</title>
        <authorList>
            <person name="Whitman W."/>
        </authorList>
    </citation>
    <scope>NUCLEOTIDE SEQUENCE [LARGE SCALE GENOMIC DNA]</scope>
    <source>
        <strain evidence="1 2">A5</strain>
    </source>
</reference>
<sequence length="182" mass="21230">MGINELQNSILEKMYLEYLKGNLSLQRKDFMDIEPDDQTLDEAFKNLKSSGYLEIKSRVTTSVGIFYIVKLSNTGLAFIENSQYFKDKFPKVEPVICDNDIIFGIGSEHLITILHFKEIYNEINNKNPENRFEIIRNVRIIEKEFSNEKIEKENIKNALNYLKSDADWILTKVFGAMIAKFE</sequence>
<dbReference type="Proteomes" id="UP000571854">
    <property type="component" value="Unassembled WGS sequence"/>
</dbReference>
<protein>
    <submittedName>
        <fullName evidence="1">Uncharacterized protein</fullName>
    </submittedName>
</protein>
<evidence type="ECO:0000313" key="2">
    <source>
        <dbReference type="Proteomes" id="UP000571854"/>
    </source>
</evidence>
<dbReference type="RefSeq" id="WP_181491622.1">
    <property type="nucleotide sequence ID" value="NZ_JACDUJ010000001.1"/>
</dbReference>
<name>A0A7J9NR69_METMI</name>
<proteinExistence type="predicted"/>
<dbReference type="AlphaFoldDB" id="A0A7J9NR69"/>
<comment type="caution">
    <text evidence="1">The sequence shown here is derived from an EMBL/GenBank/DDBJ whole genome shotgun (WGS) entry which is preliminary data.</text>
</comment>